<dbReference type="EMBL" id="MN102098">
    <property type="protein sequence ID" value="QDJ97083.1"/>
    <property type="molecule type" value="Genomic_DNA"/>
</dbReference>
<evidence type="ECO:0000313" key="2">
    <source>
        <dbReference type="Proteomes" id="UP000319658"/>
    </source>
</evidence>
<name>A0A514TVQ7_9CAUD</name>
<reference evidence="1 2" key="1">
    <citation type="submission" date="2019-06" db="EMBL/GenBank/DDBJ databases">
        <title>Complete genome sequence of Aeromonas hydrophila bacteriophage D3.</title>
        <authorList>
            <person name="Rai S."/>
            <person name="Tyagi A."/>
            <person name="Kumar N."/>
            <person name="Singh N."/>
        </authorList>
    </citation>
    <scope>NUCLEOTIDE SEQUENCE [LARGE SCALE GENOMIC DNA]</scope>
</reference>
<proteinExistence type="predicted"/>
<protein>
    <submittedName>
        <fullName evidence="1">Uncharacterized protein</fullName>
    </submittedName>
</protein>
<sequence length="370" mass="40404">MILEAVSFGQMLSTVAKIFGKGKDLTDAIDPVLDTAAKAMNLMNTRSVSQSASRTLISPMVAIERDLIHQEYMTDVVTVVNIRDIKDALSHLALQGEVDGIKISHLIDQINPRRAGLLALSGLEAFAGNESAAPVQNKGTKIPATGKESPRVSIGGKEYSDLTTFQPLAVGRTVIASVRIGSGNPVEFPLNFRQVPIPVSSNDLEAIFSAARSTDGFFGRISMLQGGEITLPEFLTGTDEIKREFNIRMNDLSGYYSEAMARDSNNKKAALRTGLVSMNTMANTIIMSKATANQIELEHGLRFDRNGITKIRQKVMANTIVIIDDDSGLFTFWNAGQPLPEQYTRREIQVTAKKDTSMDLASLMKMFNGR</sequence>
<organism evidence="1 2">
    <name type="scientific">Aeromonas phage D3</name>
    <dbReference type="NCBI Taxonomy" id="2593327"/>
    <lineage>
        <taxon>Viruses</taxon>
        <taxon>Duplodnaviria</taxon>
        <taxon>Heunggongvirae</taxon>
        <taxon>Uroviricota</taxon>
        <taxon>Caudoviricetes</taxon>
        <taxon>Chimalliviridae</taxon>
        <taxon>Ludhianavirus</taxon>
        <taxon>Ludhianavirus D3</taxon>
    </lineage>
</organism>
<accession>A0A514TVQ7</accession>
<dbReference type="Proteomes" id="UP000319658">
    <property type="component" value="Segment"/>
</dbReference>
<gene>
    <name evidence="1" type="ORF">D3_0085</name>
</gene>
<keyword evidence="2" id="KW-1185">Reference proteome</keyword>
<evidence type="ECO:0000313" key="1">
    <source>
        <dbReference type="EMBL" id="QDJ97083.1"/>
    </source>
</evidence>